<comment type="subcellular location">
    <subcellularLocation>
        <location evidence="1">Secreted</location>
        <location evidence="1">Cell wall</location>
    </subcellularLocation>
</comment>
<reference evidence="10 11" key="1">
    <citation type="submission" date="2020-06" db="EMBL/GenBank/DDBJ databases">
        <title>The yeast mating-type switching endonuclease HO is a domesticated member of an unorthodox homing genetic element family.</title>
        <authorList>
            <person name="Coughlan A.Y."/>
            <person name="Lombardi L."/>
            <person name="Braun-Galleani S."/>
            <person name="Martos A.R."/>
            <person name="Galeote V."/>
            <person name="Bigey F."/>
            <person name="Dequin S."/>
            <person name="Byrne K.P."/>
            <person name="Wolfe K.H."/>
        </authorList>
    </citation>
    <scope>NUCLEOTIDE SEQUENCE [LARGE SCALE GENOMIC DNA]</scope>
    <source>
        <strain evidence="10 11">CBS764</strain>
    </source>
</reference>
<evidence type="ECO:0000256" key="2">
    <source>
        <dbReference type="ARBA" id="ARBA00008773"/>
    </source>
</evidence>
<dbReference type="GO" id="GO:0009277">
    <property type="term" value="C:fungal-type cell wall"/>
    <property type="evidence" value="ECO:0007669"/>
    <property type="project" value="TreeGrafter"/>
</dbReference>
<keyword evidence="4" id="KW-0964">Secreted</keyword>
<dbReference type="GO" id="GO:0009986">
    <property type="term" value="C:cell surface"/>
    <property type="evidence" value="ECO:0007669"/>
    <property type="project" value="TreeGrafter"/>
</dbReference>
<dbReference type="GO" id="GO:0042973">
    <property type="term" value="F:glucan endo-1,3-beta-D-glucosidase activity"/>
    <property type="evidence" value="ECO:0007669"/>
    <property type="project" value="TreeGrafter"/>
</dbReference>
<dbReference type="PANTHER" id="PTHR16631:SF24">
    <property type="entry name" value="FAMILY 17 GLUCOSIDASE SCW11-RELATED"/>
    <property type="match status" value="1"/>
</dbReference>
<dbReference type="RefSeq" id="XP_037139617.1">
    <property type="nucleotide sequence ID" value="XM_037283721.1"/>
</dbReference>
<evidence type="ECO:0008006" key="12">
    <source>
        <dbReference type="Google" id="ProtNLM"/>
    </source>
</evidence>
<feature type="compositionally biased region" description="Polar residues" evidence="8">
    <location>
        <begin position="141"/>
        <end position="155"/>
    </location>
</feature>
<evidence type="ECO:0000256" key="8">
    <source>
        <dbReference type="SAM" id="MobiDB-lite"/>
    </source>
</evidence>
<dbReference type="Proteomes" id="UP000515788">
    <property type="component" value="Chromosome 4"/>
</dbReference>
<organism evidence="10 11">
    <name type="scientific">Torulaspora globosa</name>
    <dbReference type="NCBI Taxonomy" id="48254"/>
    <lineage>
        <taxon>Eukaryota</taxon>
        <taxon>Fungi</taxon>
        <taxon>Dikarya</taxon>
        <taxon>Ascomycota</taxon>
        <taxon>Saccharomycotina</taxon>
        <taxon>Saccharomycetes</taxon>
        <taxon>Saccharomycetales</taxon>
        <taxon>Saccharomycetaceae</taxon>
        <taxon>Torulaspora</taxon>
    </lineage>
</organism>
<keyword evidence="3" id="KW-0134">Cell wall</keyword>
<comment type="similarity">
    <text evidence="2">Belongs to the glycosyl hydrolase 17 family.</text>
</comment>
<evidence type="ECO:0000256" key="4">
    <source>
        <dbReference type="ARBA" id="ARBA00022525"/>
    </source>
</evidence>
<evidence type="ECO:0000313" key="11">
    <source>
        <dbReference type="Proteomes" id="UP000515788"/>
    </source>
</evidence>
<feature type="compositionally biased region" description="Low complexity" evidence="8">
    <location>
        <begin position="264"/>
        <end position="293"/>
    </location>
</feature>
<dbReference type="EMBL" id="CP059249">
    <property type="protein sequence ID" value="QLL32943.1"/>
    <property type="molecule type" value="Genomic_DNA"/>
</dbReference>
<keyword evidence="7" id="KW-0326">Glycosidase</keyword>
<accession>A0A7G3ZHF7</accession>
<dbReference type="GeneID" id="59326110"/>
<evidence type="ECO:0000256" key="7">
    <source>
        <dbReference type="ARBA" id="ARBA00023295"/>
    </source>
</evidence>
<protein>
    <recommendedName>
        <fullName evidence="12">Glycoside hydrolase family 17 protein</fullName>
    </recommendedName>
</protein>
<feature type="region of interest" description="Disordered" evidence="8">
    <location>
        <begin position="135"/>
        <end position="167"/>
    </location>
</feature>
<keyword evidence="5 9" id="KW-0732">Signal</keyword>
<dbReference type="SUPFAM" id="SSF51445">
    <property type="entry name" value="(Trans)glycosidases"/>
    <property type="match status" value="1"/>
</dbReference>
<dbReference type="InterPro" id="IPR017853">
    <property type="entry name" value="GH"/>
</dbReference>
<evidence type="ECO:0000256" key="1">
    <source>
        <dbReference type="ARBA" id="ARBA00004191"/>
    </source>
</evidence>
<feature type="compositionally biased region" description="Low complexity" evidence="8">
    <location>
        <begin position="156"/>
        <end position="167"/>
    </location>
</feature>
<feature type="region of interest" description="Disordered" evidence="8">
    <location>
        <begin position="240"/>
        <end position="301"/>
    </location>
</feature>
<dbReference type="PANTHER" id="PTHR16631">
    <property type="entry name" value="GLUCAN 1,3-BETA-GLUCOSIDASE"/>
    <property type="match status" value="1"/>
</dbReference>
<keyword evidence="6" id="KW-0378">Hydrolase</keyword>
<name>A0A7G3ZHF7_9SACH</name>
<dbReference type="GO" id="GO:0005576">
    <property type="term" value="C:extracellular region"/>
    <property type="evidence" value="ECO:0007669"/>
    <property type="project" value="TreeGrafter"/>
</dbReference>
<keyword evidence="11" id="KW-1185">Reference proteome</keyword>
<sequence>MIHSLIYTLAMLVSFSCAFPLHFHRHELEKRQVITRVHTASTTNTVTDFYSTTTRIVVAPTVEFIISGSATYTTTLFPEGADATALPTATLTTVVQVKNVDISANSGAGGQDAQATTLAQNAASAPVTASAQNAAPAPVTASAQNTAPAQGTTSVQGSAPAQAGPEAATTAAAQTSAPSAKEVQYTVTTPAGVQPTISTADHQETTTLQGNQAGASESASSQSWKDAIGESVVYTSAVTQPPAQVHSTTPTTSSTFSDAEKSETTSFTSATSSSSDHAATSTTSAATSQTNTANSGNNDLAGNVPVAFTYSPYNSDGSCRSADNVYKDLQMIKSHGVSQVRIYGTDCNSLQTVQPACAKLGIKINQGLWIDSSGVESINDGVKGIIEYGQKNGWDIFEYITVGNEAIISGFCSVSDLISKIQSVKAQLRAAGYSGSVTTSEPPVSFENHPELCTSSAIDFVGINPHSYFNTEIDAAGAGAFVEGQVELIKKVCGTSNVVVTETGYPRTGSTNGKNVPSAANQKVAIESILSKLNNQVTILSYFDDLWKNPGPYGIEQSFGIQSLMG</sequence>
<dbReference type="OrthoDB" id="4082933at2759"/>
<proteinExistence type="inferred from homology"/>
<dbReference type="InterPro" id="IPR050732">
    <property type="entry name" value="Beta-glucan_modifiers"/>
</dbReference>
<dbReference type="GO" id="GO:0071555">
    <property type="term" value="P:cell wall organization"/>
    <property type="evidence" value="ECO:0007669"/>
    <property type="project" value="TreeGrafter"/>
</dbReference>
<evidence type="ECO:0000256" key="5">
    <source>
        <dbReference type="ARBA" id="ARBA00022729"/>
    </source>
</evidence>
<feature type="signal peptide" evidence="9">
    <location>
        <begin position="1"/>
        <end position="18"/>
    </location>
</feature>
<dbReference type="FunFam" id="3.20.20.80:FF:000160">
    <property type="entry name" value="Probable beta-glucosidase btgE"/>
    <property type="match status" value="1"/>
</dbReference>
<dbReference type="Gene3D" id="3.20.20.80">
    <property type="entry name" value="Glycosidases"/>
    <property type="match status" value="2"/>
</dbReference>
<dbReference type="KEGG" id="tgb:HG536_0D04650"/>
<evidence type="ECO:0000256" key="3">
    <source>
        <dbReference type="ARBA" id="ARBA00022512"/>
    </source>
</evidence>
<feature type="chain" id="PRO_5028924909" description="Glycoside hydrolase family 17 protein" evidence="9">
    <location>
        <begin position="19"/>
        <end position="566"/>
    </location>
</feature>
<gene>
    <name evidence="10" type="ORF">HG536_0D04650</name>
</gene>
<evidence type="ECO:0000313" key="10">
    <source>
        <dbReference type="EMBL" id="QLL32943.1"/>
    </source>
</evidence>
<evidence type="ECO:0000256" key="6">
    <source>
        <dbReference type="ARBA" id="ARBA00022801"/>
    </source>
</evidence>
<evidence type="ECO:0000256" key="9">
    <source>
        <dbReference type="SAM" id="SignalP"/>
    </source>
</evidence>
<feature type="compositionally biased region" description="Low complexity" evidence="8">
    <location>
        <begin position="247"/>
        <end position="257"/>
    </location>
</feature>
<dbReference type="AlphaFoldDB" id="A0A7G3ZHF7"/>